<sequence length="87" mass="9980">MIIKVGDMVKEMRRTVGLHQPRPFSLVFVTGDRRRGRGGQIRELHKAVLLTKQRTENRTVNLQPLGTNDCICVHLDLILYFNQIPVA</sequence>
<reference evidence="1 2" key="1">
    <citation type="submission" date="2019-01" db="EMBL/GenBank/DDBJ databases">
        <title>Spirosoma flava sp. nov., a propanil-degrading bacterium isolated from herbicide-contaminated soil.</title>
        <authorList>
            <person name="Zhang L."/>
            <person name="Jiang J.-D."/>
        </authorList>
    </citation>
    <scope>NUCLEOTIDE SEQUENCE [LARGE SCALE GENOMIC DNA]</scope>
    <source>
        <strain evidence="1 2">TY50</strain>
    </source>
</reference>
<accession>A0A4Q2UM40</accession>
<keyword evidence="2" id="KW-1185">Reference proteome</keyword>
<comment type="caution">
    <text evidence="1">The sequence shown here is derived from an EMBL/GenBank/DDBJ whole genome shotgun (WGS) entry which is preliminary data.</text>
</comment>
<dbReference type="AlphaFoldDB" id="A0A4Q2UM40"/>
<organism evidence="1 2">
    <name type="scientific">Spirosoma sordidisoli</name>
    <dbReference type="NCBI Taxonomy" id="2502893"/>
    <lineage>
        <taxon>Bacteria</taxon>
        <taxon>Pseudomonadati</taxon>
        <taxon>Bacteroidota</taxon>
        <taxon>Cytophagia</taxon>
        <taxon>Cytophagales</taxon>
        <taxon>Cytophagaceae</taxon>
        <taxon>Spirosoma</taxon>
    </lineage>
</organism>
<dbReference type="Proteomes" id="UP000290407">
    <property type="component" value="Unassembled WGS sequence"/>
</dbReference>
<dbReference type="EMBL" id="SBLB01000003">
    <property type="protein sequence ID" value="RYC69812.1"/>
    <property type="molecule type" value="Genomic_DNA"/>
</dbReference>
<proteinExistence type="predicted"/>
<protein>
    <submittedName>
        <fullName evidence="1">Uncharacterized protein</fullName>
    </submittedName>
</protein>
<name>A0A4Q2UM40_9BACT</name>
<evidence type="ECO:0000313" key="1">
    <source>
        <dbReference type="EMBL" id="RYC69812.1"/>
    </source>
</evidence>
<gene>
    <name evidence="1" type="ORF">EQG79_14560</name>
</gene>
<dbReference type="RefSeq" id="WP_129602149.1">
    <property type="nucleotide sequence ID" value="NZ_SBLB01000003.1"/>
</dbReference>
<evidence type="ECO:0000313" key="2">
    <source>
        <dbReference type="Proteomes" id="UP000290407"/>
    </source>
</evidence>